<evidence type="ECO:0000313" key="2">
    <source>
        <dbReference type="Proteomes" id="UP000825935"/>
    </source>
</evidence>
<dbReference type="EMBL" id="CM035412">
    <property type="protein sequence ID" value="KAH7432252.1"/>
    <property type="molecule type" value="Genomic_DNA"/>
</dbReference>
<dbReference type="AlphaFoldDB" id="A0A8T2UA44"/>
<sequence>MSILECFHVFISKLAPPAIAETPRFAILRHELLQPHHYIQNAPMAFHNPHAFSVNISAPHSHHARCRGKPHEWERDERLSVQAMHGQARKAFVMVPGMLNFRITSRIAQTDLKHREDRKLYDNLRTSLRAACNTLSPCLTWTEGSSIPFPSTRVSLSKRLRLKVRKPQISMYSVSIHRTSWIHLQYACGIAVEPIEKASIFTIILETSNIYTIIFIFIS</sequence>
<organism evidence="1 2">
    <name type="scientific">Ceratopteris richardii</name>
    <name type="common">Triangle waterfern</name>
    <dbReference type="NCBI Taxonomy" id="49495"/>
    <lineage>
        <taxon>Eukaryota</taxon>
        <taxon>Viridiplantae</taxon>
        <taxon>Streptophyta</taxon>
        <taxon>Embryophyta</taxon>
        <taxon>Tracheophyta</taxon>
        <taxon>Polypodiopsida</taxon>
        <taxon>Polypodiidae</taxon>
        <taxon>Polypodiales</taxon>
        <taxon>Pteridineae</taxon>
        <taxon>Pteridaceae</taxon>
        <taxon>Parkerioideae</taxon>
        <taxon>Ceratopteris</taxon>
    </lineage>
</organism>
<evidence type="ECO:0000313" key="1">
    <source>
        <dbReference type="EMBL" id="KAH7432252.1"/>
    </source>
</evidence>
<proteinExistence type="predicted"/>
<name>A0A8T2UA44_CERRI</name>
<keyword evidence="2" id="KW-1185">Reference proteome</keyword>
<accession>A0A8T2UA44</accession>
<gene>
    <name evidence="1" type="ORF">KP509_07G015200</name>
</gene>
<reference evidence="1" key="1">
    <citation type="submission" date="2021-08" db="EMBL/GenBank/DDBJ databases">
        <title>WGS assembly of Ceratopteris richardii.</title>
        <authorList>
            <person name="Marchant D.B."/>
            <person name="Chen G."/>
            <person name="Jenkins J."/>
            <person name="Shu S."/>
            <person name="Leebens-Mack J."/>
            <person name="Grimwood J."/>
            <person name="Schmutz J."/>
            <person name="Soltis P."/>
            <person name="Soltis D."/>
            <person name="Chen Z.-H."/>
        </authorList>
    </citation>
    <scope>NUCLEOTIDE SEQUENCE</scope>
    <source>
        <strain evidence="1">Whitten #5841</strain>
        <tissue evidence="1">Leaf</tissue>
    </source>
</reference>
<comment type="caution">
    <text evidence="1">The sequence shown here is derived from an EMBL/GenBank/DDBJ whole genome shotgun (WGS) entry which is preliminary data.</text>
</comment>
<protein>
    <submittedName>
        <fullName evidence="1">Uncharacterized protein</fullName>
    </submittedName>
</protein>
<dbReference type="Proteomes" id="UP000825935">
    <property type="component" value="Chromosome 7"/>
</dbReference>